<evidence type="ECO:0000313" key="2">
    <source>
        <dbReference type="Proteomes" id="UP000304951"/>
    </source>
</evidence>
<dbReference type="AlphaFoldDB" id="A0A4S8RXE5"/>
<evidence type="ECO:0000313" key="1">
    <source>
        <dbReference type="EMBL" id="THV63593.1"/>
    </source>
</evidence>
<reference evidence="1 2" key="1">
    <citation type="submission" date="2018-10" db="EMBL/GenBank/DDBJ databases">
        <title>Fifty Aureobasidium pullulans genomes reveal a recombining polyextremotolerant generalist.</title>
        <authorList>
            <person name="Gostincar C."/>
            <person name="Turk M."/>
            <person name="Zajc J."/>
            <person name="Gunde-Cimerman N."/>
        </authorList>
    </citation>
    <scope>NUCLEOTIDE SEQUENCE [LARGE SCALE GENOMIC DNA]</scope>
    <source>
        <strain evidence="1 2">EXF-11900</strain>
    </source>
</reference>
<accession>A0A4S8RXE5</accession>
<proteinExistence type="predicted"/>
<organism evidence="1 2">
    <name type="scientific">Aureobasidium pullulans</name>
    <name type="common">Black yeast</name>
    <name type="synonym">Pullularia pullulans</name>
    <dbReference type="NCBI Taxonomy" id="5580"/>
    <lineage>
        <taxon>Eukaryota</taxon>
        <taxon>Fungi</taxon>
        <taxon>Dikarya</taxon>
        <taxon>Ascomycota</taxon>
        <taxon>Pezizomycotina</taxon>
        <taxon>Dothideomycetes</taxon>
        <taxon>Dothideomycetidae</taxon>
        <taxon>Dothideales</taxon>
        <taxon>Saccotheciaceae</taxon>
        <taxon>Aureobasidium</taxon>
    </lineage>
</organism>
<dbReference type="EMBL" id="QZAF01001140">
    <property type="protein sequence ID" value="THV63593.1"/>
    <property type="molecule type" value="Genomic_DNA"/>
</dbReference>
<sequence length="251" mass="28496">MANPIGINLSGALAIEPRDYRVVQIPPSLPQDIELDQEGNVAFKHWSKQSANYTSRLSADGTSFEVRPINHNDTTGEGKFRPDDWPITHHLGPPSMAPDFHPLIEKYGLQVLEAAGFINQKIPREPYNDLPIGPLHFHYFRNPGADINELIHPVFRKHLWNNTSDDLYRLLLPAILLATAVLDDPTTLSYFFALSEPTTQVQSTTFNTPCHIMMQPPALLDAQLVQTYNRVCALQNWTNWNWEVSEVSRFN</sequence>
<name>A0A4S8RXE5_AURPU</name>
<dbReference type="Proteomes" id="UP000304951">
    <property type="component" value="Unassembled WGS sequence"/>
</dbReference>
<protein>
    <submittedName>
        <fullName evidence="1">Uncharacterized protein</fullName>
    </submittedName>
</protein>
<comment type="caution">
    <text evidence="1">The sequence shown here is derived from an EMBL/GenBank/DDBJ whole genome shotgun (WGS) entry which is preliminary data.</text>
</comment>
<gene>
    <name evidence="1" type="ORF">D6D28_10545</name>
</gene>